<dbReference type="InterPro" id="IPR011029">
    <property type="entry name" value="DEATH-like_dom_sf"/>
</dbReference>
<comment type="function">
    <text evidence="9">Receptor for netrin required for axon guidance. Mediates axon repulsion of neuronal growth cones in the developing nervous system upon ligand binding.</text>
</comment>
<organism evidence="14 15">
    <name type="scientific">Melipona quadrifasciata</name>
    <dbReference type="NCBI Taxonomy" id="166423"/>
    <lineage>
        <taxon>Eukaryota</taxon>
        <taxon>Metazoa</taxon>
        <taxon>Ecdysozoa</taxon>
        <taxon>Arthropoda</taxon>
        <taxon>Hexapoda</taxon>
        <taxon>Insecta</taxon>
        <taxon>Pterygota</taxon>
        <taxon>Neoptera</taxon>
        <taxon>Endopterygota</taxon>
        <taxon>Hymenoptera</taxon>
        <taxon>Apocrita</taxon>
        <taxon>Aculeata</taxon>
        <taxon>Apoidea</taxon>
        <taxon>Anthophila</taxon>
        <taxon>Apidae</taxon>
        <taxon>Melipona</taxon>
    </lineage>
</organism>
<evidence type="ECO:0000256" key="10">
    <source>
        <dbReference type="SAM" id="MobiDB-lite"/>
    </source>
</evidence>
<dbReference type="InterPro" id="IPR003598">
    <property type="entry name" value="Ig_sub2"/>
</dbReference>
<feature type="compositionally biased region" description="Acidic residues" evidence="10">
    <location>
        <begin position="45"/>
        <end position="63"/>
    </location>
</feature>
<keyword evidence="4 9" id="KW-0472">Membrane</keyword>
<dbReference type="InterPro" id="IPR013783">
    <property type="entry name" value="Ig-like_fold"/>
</dbReference>
<keyword evidence="9" id="KW-0812">Transmembrane</keyword>
<feature type="compositionally biased region" description="Low complexity" evidence="10">
    <location>
        <begin position="526"/>
        <end position="547"/>
    </location>
</feature>
<evidence type="ECO:0000259" key="12">
    <source>
        <dbReference type="PROSITE" id="PS50835"/>
    </source>
</evidence>
<evidence type="ECO:0000256" key="4">
    <source>
        <dbReference type="ARBA" id="ARBA00023136"/>
    </source>
</evidence>
<evidence type="ECO:0000259" key="13">
    <source>
        <dbReference type="PROSITE" id="PS51145"/>
    </source>
</evidence>
<dbReference type="PROSITE" id="PS50092">
    <property type="entry name" value="TSP1"/>
    <property type="match status" value="2"/>
</dbReference>
<dbReference type="SMART" id="SM00408">
    <property type="entry name" value="IGc2"/>
    <property type="match status" value="1"/>
</dbReference>
<feature type="region of interest" description="Disordered" evidence="10">
    <location>
        <begin position="520"/>
        <end position="597"/>
    </location>
</feature>
<evidence type="ECO:0000256" key="8">
    <source>
        <dbReference type="ARBA" id="ARBA00023319"/>
    </source>
</evidence>
<feature type="region of interest" description="Disordered" evidence="10">
    <location>
        <begin position="37"/>
        <end position="63"/>
    </location>
</feature>
<evidence type="ECO:0000256" key="3">
    <source>
        <dbReference type="ARBA" id="ARBA00022473"/>
    </source>
</evidence>
<feature type="domain" description="Ig-like" evidence="12">
    <location>
        <begin position="180"/>
        <end position="297"/>
    </location>
</feature>
<comment type="subcellular location">
    <subcellularLocation>
        <location evidence="9">Cell membrane</location>
        <topology evidence="9">Single-pass type I membrane protein</topology>
    </subcellularLocation>
    <subcellularLocation>
        <location evidence="1">Membrane</location>
        <topology evidence="1">Single-pass type I membrane protein</topology>
    </subcellularLocation>
</comment>
<feature type="compositionally biased region" description="Basic and acidic residues" evidence="10">
    <location>
        <begin position="552"/>
        <end position="561"/>
    </location>
</feature>
<dbReference type="SMART" id="SM00218">
    <property type="entry name" value="ZU5"/>
    <property type="match status" value="1"/>
</dbReference>
<dbReference type="SUPFAM" id="SSF82895">
    <property type="entry name" value="TSP-1 type 1 repeat"/>
    <property type="match status" value="2"/>
</dbReference>
<dbReference type="InterPro" id="IPR036179">
    <property type="entry name" value="Ig-like_dom_sf"/>
</dbReference>
<keyword evidence="3 9" id="KW-0217">Developmental protein</keyword>
<evidence type="ECO:0000313" key="15">
    <source>
        <dbReference type="Proteomes" id="UP000053105"/>
    </source>
</evidence>
<keyword evidence="9" id="KW-1133">Transmembrane helix</keyword>
<dbReference type="FunFam" id="1.10.533.10:FF:000092">
    <property type="entry name" value="Netrin receptor unc-5"/>
    <property type="match status" value="1"/>
</dbReference>
<feature type="compositionally biased region" description="Low complexity" evidence="10">
    <location>
        <begin position="918"/>
        <end position="930"/>
    </location>
</feature>
<dbReference type="SUPFAM" id="SSF48726">
    <property type="entry name" value="Immunoglobulin"/>
    <property type="match status" value="1"/>
</dbReference>
<dbReference type="PANTHER" id="PTHR12582:SF47">
    <property type="entry name" value="NETRIN RECEPTOR UNC-5"/>
    <property type="match status" value="1"/>
</dbReference>
<feature type="region of interest" description="Disordered" evidence="10">
    <location>
        <begin position="918"/>
        <end position="944"/>
    </location>
</feature>
<dbReference type="FunFam" id="2.20.100.10:FF:000001">
    <property type="entry name" value="semaphorin-5A isoform X1"/>
    <property type="match status" value="1"/>
</dbReference>
<dbReference type="GO" id="GO:0005042">
    <property type="term" value="F:netrin receptor activity"/>
    <property type="evidence" value="ECO:0007669"/>
    <property type="project" value="UniProtKB-UniRule"/>
</dbReference>
<dbReference type="GO" id="GO:0008045">
    <property type="term" value="P:motor neuron axon guidance"/>
    <property type="evidence" value="ECO:0007669"/>
    <property type="project" value="TreeGrafter"/>
</dbReference>
<keyword evidence="5" id="KW-1015">Disulfide bond</keyword>
<dbReference type="PANTHER" id="PTHR12582">
    <property type="entry name" value="NETRIN RECEPTOR UNC5"/>
    <property type="match status" value="1"/>
</dbReference>
<evidence type="ECO:0000259" key="11">
    <source>
        <dbReference type="PROSITE" id="PS50017"/>
    </source>
</evidence>
<dbReference type="SMART" id="SM00005">
    <property type="entry name" value="DEATH"/>
    <property type="match status" value="1"/>
</dbReference>
<dbReference type="PRINTS" id="PR01705">
    <property type="entry name" value="TSP1REPEAT"/>
</dbReference>
<dbReference type="InterPro" id="IPR000906">
    <property type="entry name" value="ZU5_dom"/>
</dbReference>
<dbReference type="InterPro" id="IPR057755">
    <property type="entry name" value="UNC5A-D-like_N"/>
</dbReference>
<dbReference type="OrthoDB" id="5973910at2759"/>
<evidence type="ECO:0000256" key="9">
    <source>
        <dbReference type="RuleBase" id="RU367033"/>
    </source>
</evidence>
<dbReference type="Pfam" id="PF25609">
    <property type="entry name" value="Unc5_NetrinR_N"/>
    <property type="match status" value="1"/>
</dbReference>
<dbReference type="InterPro" id="IPR037936">
    <property type="entry name" value="UNC5A-D"/>
</dbReference>
<keyword evidence="7" id="KW-0325">Glycoprotein</keyword>
<dbReference type="Gene3D" id="2.20.100.10">
    <property type="entry name" value="Thrombospondin type-1 (TSP1) repeat"/>
    <property type="match status" value="2"/>
</dbReference>
<dbReference type="InterPro" id="IPR036383">
    <property type="entry name" value="TSP1_rpt_sf"/>
</dbReference>
<protein>
    <recommendedName>
        <fullName evidence="9">Netrin receptor UNC5</fullName>
    </recommendedName>
</protein>
<dbReference type="InterPro" id="IPR003599">
    <property type="entry name" value="Ig_sub"/>
</dbReference>
<dbReference type="SMART" id="SM00209">
    <property type="entry name" value="TSP1"/>
    <property type="match status" value="2"/>
</dbReference>
<name>A0A0M9A8F8_9HYME</name>
<feature type="domain" description="Death" evidence="11">
    <location>
        <begin position="971"/>
        <end position="1037"/>
    </location>
</feature>
<evidence type="ECO:0000313" key="14">
    <source>
        <dbReference type="EMBL" id="KOX77999.1"/>
    </source>
</evidence>
<evidence type="ECO:0000256" key="1">
    <source>
        <dbReference type="ARBA" id="ARBA00004479"/>
    </source>
</evidence>
<keyword evidence="8 9" id="KW-0393">Immunoglobulin domain</keyword>
<feature type="domain" description="ZU5" evidence="13">
    <location>
        <begin position="599"/>
        <end position="710"/>
    </location>
</feature>
<dbReference type="CDD" id="cd08781">
    <property type="entry name" value="Death_UNC5-like"/>
    <property type="match status" value="1"/>
</dbReference>
<keyword evidence="6 9" id="KW-0675">Receptor</keyword>
<dbReference type="InterPro" id="IPR007110">
    <property type="entry name" value="Ig-like_dom"/>
</dbReference>
<keyword evidence="15" id="KW-1185">Reference proteome</keyword>
<dbReference type="PROSITE" id="PS50017">
    <property type="entry name" value="DEATH_DOMAIN"/>
    <property type="match status" value="1"/>
</dbReference>
<dbReference type="AlphaFoldDB" id="A0A0M9A8F8"/>
<dbReference type="EMBL" id="KQ435727">
    <property type="protein sequence ID" value="KOX77999.1"/>
    <property type="molecule type" value="Genomic_DNA"/>
</dbReference>
<dbReference type="PROSITE" id="PS50835">
    <property type="entry name" value="IG_LIKE"/>
    <property type="match status" value="1"/>
</dbReference>
<dbReference type="Pfam" id="PF00791">
    <property type="entry name" value="ZU5"/>
    <property type="match status" value="1"/>
</dbReference>
<dbReference type="Pfam" id="PF00090">
    <property type="entry name" value="TSP_1"/>
    <property type="match status" value="2"/>
</dbReference>
<dbReference type="Pfam" id="PF00531">
    <property type="entry name" value="Death"/>
    <property type="match status" value="1"/>
</dbReference>
<accession>A0A0M9A8F8</accession>
<dbReference type="Pfam" id="PF13927">
    <property type="entry name" value="Ig_3"/>
    <property type="match status" value="1"/>
</dbReference>
<dbReference type="Gene3D" id="2.60.40.10">
    <property type="entry name" value="Immunoglobulins"/>
    <property type="match status" value="2"/>
</dbReference>
<dbReference type="SMART" id="SM00409">
    <property type="entry name" value="IG"/>
    <property type="match status" value="2"/>
</dbReference>
<evidence type="ECO:0000256" key="2">
    <source>
        <dbReference type="ARBA" id="ARBA00009844"/>
    </source>
</evidence>
<dbReference type="SUPFAM" id="SSF47986">
    <property type="entry name" value="DEATH domain"/>
    <property type="match status" value="1"/>
</dbReference>
<gene>
    <name evidence="14" type="ORF">WN51_05887</name>
</gene>
<dbReference type="Gene3D" id="1.10.533.10">
    <property type="entry name" value="Death Domain, Fas"/>
    <property type="match status" value="1"/>
</dbReference>
<dbReference type="GO" id="GO:0005886">
    <property type="term" value="C:plasma membrane"/>
    <property type="evidence" value="ECO:0007669"/>
    <property type="project" value="UniProtKB-SubCell"/>
</dbReference>
<dbReference type="Gene3D" id="2.60.220.30">
    <property type="match status" value="1"/>
</dbReference>
<dbReference type="FunFam" id="2.60.40.10:FF:000037">
    <property type="entry name" value="Unc-5 netrin receptor C"/>
    <property type="match status" value="1"/>
</dbReference>
<dbReference type="Proteomes" id="UP000053105">
    <property type="component" value="Unassembled WGS sequence"/>
</dbReference>
<dbReference type="FunFam" id="2.20.100.10:FF:000002">
    <property type="entry name" value="Unc-5 netrin receptor C"/>
    <property type="match status" value="1"/>
</dbReference>
<feature type="compositionally biased region" description="Acidic residues" evidence="10">
    <location>
        <begin position="573"/>
        <end position="587"/>
    </location>
</feature>
<reference evidence="14 15" key="1">
    <citation type="submission" date="2015-07" db="EMBL/GenBank/DDBJ databases">
        <title>The genome of Melipona quadrifasciata.</title>
        <authorList>
            <person name="Pan H."/>
            <person name="Kapheim K."/>
        </authorList>
    </citation>
    <scope>NUCLEOTIDE SEQUENCE [LARGE SCALE GENOMIC DNA]</scope>
    <source>
        <strain evidence="14">0111107301</strain>
        <tissue evidence="14">Whole body</tissue>
    </source>
</reference>
<dbReference type="InterPro" id="IPR000488">
    <property type="entry name" value="Death_dom"/>
</dbReference>
<dbReference type="InterPro" id="IPR000884">
    <property type="entry name" value="TSP1_rpt"/>
</dbReference>
<evidence type="ECO:0000256" key="5">
    <source>
        <dbReference type="ARBA" id="ARBA00023157"/>
    </source>
</evidence>
<dbReference type="STRING" id="166423.A0A0M9A8F8"/>
<proteinExistence type="inferred from homology"/>
<sequence length="1222" mass="135620">MIRTPSFHQQREIFIPSTSTIAYEKKMRVKYLKSRESRPLLPDTKEEEDDAEEDDEENYPVDDYDYGDYDTATITSDIDLIVGGSLPIFLAEPVDTFVVKGKPATLHCRAAHALQVYFRCNGDRAERSQHQDFVDPRTGTRVVEVELNVTRNEVEEYFGRERFKCECVAWSGPGQIRGQPATVEVAYLKKHFLSPPYSLSVEAGRNAELRCTPPLGVPQPKVYWLKNGSPLEAVASSTPASSVADGIPNDVTAANSFVQTGDGHLILGRAELRHQANYSCVAENIAARRVSEPAVLTVYVNGGWSSWSGWSDCSARCGRGVQKRTRTCTNPAPMNGGQACPGPATQRVECNPSCPAVDGRWSSWSSWSACGLDCSRVRRRSCNDPPASNGGRPCQGKDVIVESCSMDRCNALGQDGPRVFKEATRAIDQRNILALWITLSLAAIILALTTIFFVRLMRRKERMEALYGVARLDFRRPGELAKSVVSKNDRSVLSVDRRLEQVIDESNACRMPRSCSEHHYDVPQLSLPSTTRPSPSSSVARSSCRNSQRGRGLSDNEEGRSSRSTCQANQESTNEDDDEHEDEERLGEEDRSHDDSSGFIVRAMVDEQGALLVVSEVGVSMSVPEGAISRGRRHGLHLAVLGDDTLRPGLPPGLTLLSAVVACGPSGIDLVKPVILQFEHCAELRTGNWELSLCSSLASGSTWRKILTLGGEPINLPGQPFAQLDHSGVFLVTENPSVYAVAGENSVVAPGLAVKRICIVAFLSRERDHIRCHLMEDTKAAFKLIVEQSFNLVPGFYAFLERLISVWLKSTLKISLEKFIQERRLGGSRIDHGTLGFRAGGSPLRIDLEDRESGFVERQEVPHRRIWSSTRTSVRRSFRIEKTVGDVRLSFELRACQCGFEEHALFLRIDLDLMKRNTSSGKKTTKSESSIVLRGKNSNRSTESVVPRPFRFSKTLRKQLCQCLDPPSVRGNDWRMLAQRLQVDRYVDYFATKASPTEHILDLWEAKHQEATALADLLNHLRLMGRVDAANVLESRLEKDLRDIYVPNFSRSLEPTEAPRRETQTRRSAACKESGRQRFCRSSMHVVQKLHSLIAVQPNALGANLNDRLLWGQCVEGAAINTAINRRHKSLALLPAGIDIVVAGAIGSSLNLERATTDERRDGEPRPRARNKDANWELGFIEVMKNGIQEGSQFLLLSSVESDENSADRIGGALVAEHIPLL</sequence>
<evidence type="ECO:0000256" key="7">
    <source>
        <dbReference type="ARBA" id="ARBA00023180"/>
    </source>
</evidence>
<evidence type="ECO:0000256" key="6">
    <source>
        <dbReference type="ARBA" id="ARBA00023170"/>
    </source>
</evidence>
<dbReference type="PROSITE" id="PS51145">
    <property type="entry name" value="ZU5"/>
    <property type="match status" value="1"/>
</dbReference>
<feature type="transmembrane region" description="Helical" evidence="9">
    <location>
        <begin position="433"/>
        <end position="454"/>
    </location>
</feature>
<comment type="similarity">
    <text evidence="2 9">Belongs to the unc-5 family.</text>
</comment>